<reference evidence="2 3" key="1">
    <citation type="submission" date="2024-01" db="EMBL/GenBank/DDBJ databases">
        <title>Complete genome of Cladobotryum mycophilum ATHUM6906.</title>
        <authorList>
            <person name="Christinaki A.C."/>
            <person name="Myridakis A.I."/>
            <person name="Kouvelis V.N."/>
        </authorList>
    </citation>
    <scope>NUCLEOTIDE SEQUENCE [LARGE SCALE GENOMIC DNA]</scope>
    <source>
        <strain evidence="2 3">ATHUM6906</strain>
    </source>
</reference>
<evidence type="ECO:0000313" key="2">
    <source>
        <dbReference type="EMBL" id="KAK5988602.1"/>
    </source>
</evidence>
<keyword evidence="3" id="KW-1185">Reference proteome</keyword>
<dbReference type="Proteomes" id="UP001338125">
    <property type="component" value="Unassembled WGS sequence"/>
</dbReference>
<comment type="caution">
    <text evidence="2">The sequence shown here is derived from an EMBL/GenBank/DDBJ whole genome shotgun (WGS) entry which is preliminary data.</text>
</comment>
<sequence>MQLPLATAALLAGQLLGQPAVATASNDPFQAIDPQHWVNPDNMTWDDFKAPPGTKWNDPSRKGSSRNFNIALVALDFPDKSFVATGKPHSNLFGNPQPNGANVPRKDVPTFYRDMLNKPGELNKGHTLHEYWMEDSQGRYGVELTSFGPYQMPWLSYEYGIDDFNPGACPPGKNCSQDVRHDGHDLWLADVGNKTASSFELVFYLTAGEDESSVWQEFGEMKFNSKEDIPDAWGPPKDVNASLPNYGPTRYVDWTSWAAGAASWANAGDGSTIQCESDGMGTFAHELSHLLFIGDNYNNPYGNPLRRAYTGPWSMMSRGTFNGPGGPHSRYHVPALNGGSMGSLHTVRDKLQLGLISNDSIIKISRDALAASGPLVTRITARSVVSKQMGLRIEMDADRSPKCDIAKDVFCDGGGWEAYDVEVIDRMGADSFQPDSGVMISKTIKDGWTDPFQWTIDANPEDIKLVDFVRPNGTAAMITLGDYRQLADALFHAGTRSGSQYEHVDEPNGLHFYIINLQRDKSGVLSYDVGVRSLNSTNKSEYGVKLSSGRSSHDKPTEKGAVCTFDLTNNGTYASGEHTHKTWPHIWAPTFSG</sequence>
<organism evidence="2 3">
    <name type="scientific">Cladobotryum mycophilum</name>
    <dbReference type="NCBI Taxonomy" id="491253"/>
    <lineage>
        <taxon>Eukaryota</taxon>
        <taxon>Fungi</taxon>
        <taxon>Dikarya</taxon>
        <taxon>Ascomycota</taxon>
        <taxon>Pezizomycotina</taxon>
        <taxon>Sordariomycetes</taxon>
        <taxon>Hypocreomycetidae</taxon>
        <taxon>Hypocreales</taxon>
        <taxon>Hypocreaceae</taxon>
        <taxon>Cladobotryum</taxon>
    </lineage>
</organism>
<dbReference type="NCBIfam" id="TIGR03296">
    <property type="entry name" value="M6dom_TIGR03296"/>
    <property type="match status" value="1"/>
</dbReference>
<feature type="signal peptide" evidence="1">
    <location>
        <begin position="1"/>
        <end position="24"/>
    </location>
</feature>
<gene>
    <name evidence="2" type="ORF">PT974_10088</name>
</gene>
<keyword evidence="1" id="KW-0732">Signal</keyword>
<dbReference type="InterPro" id="IPR008757">
    <property type="entry name" value="Peptidase_M6-like_domain"/>
</dbReference>
<protein>
    <submittedName>
        <fullName evidence="2">Secreted metallopeptidase</fullName>
    </submittedName>
</protein>
<evidence type="ECO:0000256" key="1">
    <source>
        <dbReference type="SAM" id="SignalP"/>
    </source>
</evidence>
<proteinExistence type="predicted"/>
<evidence type="ECO:0000313" key="3">
    <source>
        <dbReference type="Proteomes" id="UP001338125"/>
    </source>
</evidence>
<dbReference type="EMBL" id="JAVFKD010000015">
    <property type="protein sequence ID" value="KAK5988602.1"/>
    <property type="molecule type" value="Genomic_DNA"/>
</dbReference>
<name>A0ABR0S8V9_9HYPO</name>
<accession>A0ABR0S8V9</accession>
<feature type="chain" id="PRO_5046891787" evidence="1">
    <location>
        <begin position="25"/>
        <end position="593"/>
    </location>
</feature>